<dbReference type="STRING" id="45496.SAMN04488079_1238"/>
<name>A0A1I4C1Z8_9GAMM</name>
<dbReference type="Pfam" id="PF10986">
    <property type="entry name" value="ZrgA"/>
    <property type="match status" value="1"/>
</dbReference>
<protein>
    <recommendedName>
        <fullName evidence="4">DUF2796 domain-containing protein</fullName>
    </recommendedName>
</protein>
<dbReference type="AlphaFoldDB" id="A0A1I4C1Z8"/>
<evidence type="ECO:0008006" key="4">
    <source>
        <dbReference type="Google" id="ProtNLM"/>
    </source>
</evidence>
<sequence>MKKKVMALALGCVQLFPVLVFAAERIEHESHVHGLVDMTVVIDQDKVNISLDSPAMNMVGFEHKAESESDINKVHEVEAILKATSKLFAIRGADCEGEAVVVDISGLIGSDDHEHHHADLEAQYQFSCDNTDNLTGIDVLLLKEFPAIERINVEWISNDKAGAAQLTQDNSFIPLD</sequence>
<dbReference type="Proteomes" id="UP000198924">
    <property type="component" value="Unassembled WGS sequence"/>
</dbReference>
<accession>A0A1I4C1Z8</accession>
<organism evidence="2 3">
    <name type="scientific">Methylophaga sulfidovorans</name>
    <dbReference type="NCBI Taxonomy" id="45496"/>
    <lineage>
        <taxon>Bacteria</taxon>
        <taxon>Pseudomonadati</taxon>
        <taxon>Pseudomonadota</taxon>
        <taxon>Gammaproteobacteria</taxon>
        <taxon>Thiotrichales</taxon>
        <taxon>Piscirickettsiaceae</taxon>
        <taxon>Methylophaga</taxon>
    </lineage>
</organism>
<evidence type="ECO:0000256" key="1">
    <source>
        <dbReference type="SAM" id="SignalP"/>
    </source>
</evidence>
<dbReference type="InterPro" id="IPR021253">
    <property type="entry name" value="ZrgA-like"/>
</dbReference>
<dbReference type="RefSeq" id="WP_177207342.1">
    <property type="nucleotide sequence ID" value="NZ_FOSH01000023.1"/>
</dbReference>
<feature type="chain" id="PRO_5011464589" description="DUF2796 domain-containing protein" evidence="1">
    <location>
        <begin position="23"/>
        <end position="176"/>
    </location>
</feature>
<keyword evidence="3" id="KW-1185">Reference proteome</keyword>
<proteinExistence type="predicted"/>
<dbReference type="EMBL" id="FOSH01000023">
    <property type="protein sequence ID" value="SFK74369.1"/>
    <property type="molecule type" value="Genomic_DNA"/>
</dbReference>
<evidence type="ECO:0000313" key="2">
    <source>
        <dbReference type="EMBL" id="SFK74369.1"/>
    </source>
</evidence>
<evidence type="ECO:0000313" key="3">
    <source>
        <dbReference type="Proteomes" id="UP000198924"/>
    </source>
</evidence>
<gene>
    <name evidence="2" type="ORF">SAMN04488079_1238</name>
</gene>
<feature type="signal peptide" evidence="1">
    <location>
        <begin position="1"/>
        <end position="22"/>
    </location>
</feature>
<reference evidence="3" key="1">
    <citation type="submission" date="2016-10" db="EMBL/GenBank/DDBJ databases">
        <authorList>
            <person name="Varghese N."/>
            <person name="Submissions S."/>
        </authorList>
    </citation>
    <scope>NUCLEOTIDE SEQUENCE [LARGE SCALE GENOMIC DNA]</scope>
    <source>
        <strain evidence="3">DSM 11578</strain>
    </source>
</reference>
<keyword evidence="1" id="KW-0732">Signal</keyword>